<evidence type="ECO:0000313" key="2">
    <source>
        <dbReference type="EMBL" id="TQS46130.1"/>
    </source>
</evidence>
<dbReference type="OrthoDB" id="9812295at2"/>
<dbReference type="Gene3D" id="3.10.450.50">
    <property type="match status" value="2"/>
</dbReference>
<dbReference type="InterPro" id="IPR037401">
    <property type="entry name" value="SnoaL-like"/>
</dbReference>
<reference evidence="2 3" key="1">
    <citation type="submission" date="2019-07" db="EMBL/GenBank/DDBJ databases">
        <title>Cryptosporangium phraense sp. nov., isolated from plant litter.</title>
        <authorList>
            <person name="Suriyachadkun C."/>
        </authorList>
    </citation>
    <scope>NUCLEOTIDE SEQUENCE [LARGE SCALE GENOMIC DNA]</scope>
    <source>
        <strain evidence="2 3">A-T 5661</strain>
    </source>
</reference>
<gene>
    <name evidence="2" type="ORF">FL583_06525</name>
</gene>
<dbReference type="InterPro" id="IPR011944">
    <property type="entry name" value="Steroid_delta5-4_isomerase"/>
</dbReference>
<keyword evidence="3" id="KW-1185">Reference proteome</keyword>
<feature type="domain" description="SnoaL-like" evidence="1">
    <location>
        <begin position="4"/>
        <end position="126"/>
    </location>
</feature>
<dbReference type="NCBIfam" id="TIGR02246">
    <property type="entry name" value="SgcJ/EcaC family oxidoreductase"/>
    <property type="match status" value="1"/>
</dbReference>
<sequence length="269" mass="29869">MEQIRELIERWALAVHTGDLAGVLAHHAPDIVMFDVPPPENGVRGLDAYRDTWPPFFAWQASGAVFEFTELEITAGDDVAFAFALLRCGSAAELTAEPDRRLRLTLGLRKADGHWLIAHEHHSFTTPDESDEPIRAIHQRWYDGTAAKDLDAIVAAIATDVVSYEHEAPLEHVGRDAVRKVCAEGLDASTGTVTWTVPDLRIVVRNDLAVAWGLNRMTAEQPDGSVPETWSRGTRVFRRVEGSWQMVHQHVSWPTDATTGAARTDLRPK</sequence>
<evidence type="ECO:0000259" key="1">
    <source>
        <dbReference type="Pfam" id="PF13474"/>
    </source>
</evidence>
<accession>A0A545AXT0</accession>
<dbReference type="AlphaFoldDB" id="A0A545AXT0"/>
<dbReference type="Pfam" id="PF13474">
    <property type="entry name" value="SnoaL_3"/>
    <property type="match status" value="2"/>
</dbReference>
<dbReference type="RefSeq" id="WP_142703537.1">
    <property type="nucleotide sequence ID" value="NZ_VIRS01000003.1"/>
</dbReference>
<dbReference type="InterPro" id="IPR032710">
    <property type="entry name" value="NTF2-like_dom_sf"/>
</dbReference>
<name>A0A545AXT0_9ACTN</name>
<dbReference type="EMBL" id="VIRS01000003">
    <property type="protein sequence ID" value="TQS46130.1"/>
    <property type="molecule type" value="Genomic_DNA"/>
</dbReference>
<evidence type="ECO:0000313" key="3">
    <source>
        <dbReference type="Proteomes" id="UP000317982"/>
    </source>
</evidence>
<dbReference type="SUPFAM" id="SSF54427">
    <property type="entry name" value="NTF2-like"/>
    <property type="match status" value="2"/>
</dbReference>
<organism evidence="2 3">
    <name type="scientific">Cryptosporangium phraense</name>
    <dbReference type="NCBI Taxonomy" id="2593070"/>
    <lineage>
        <taxon>Bacteria</taxon>
        <taxon>Bacillati</taxon>
        <taxon>Actinomycetota</taxon>
        <taxon>Actinomycetes</taxon>
        <taxon>Cryptosporangiales</taxon>
        <taxon>Cryptosporangiaceae</taxon>
        <taxon>Cryptosporangium</taxon>
    </lineage>
</organism>
<feature type="domain" description="SnoaL-like" evidence="1">
    <location>
        <begin position="134"/>
        <end position="255"/>
    </location>
</feature>
<dbReference type="Proteomes" id="UP000317982">
    <property type="component" value="Unassembled WGS sequence"/>
</dbReference>
<protein>
    <submittedName>
        <fullName evidence="2">SgcJ/EcaC family oxidoreductase</fullName>
    </submittedName>
</protein>
<dbReference type="InParanoid" id="A0A545AXT0"/>
<comment type="caution">
    <text evidence="2">The sequence shown here is derived from an EMBL/GenBank/DDBJ whole genome shotgun (WGS) entry which is preliminary data.</text>
</comment>
<proteinExistence type="predicted"/>